<feature type="compositionally biased region" description="Basic and acidic residues" evidence="10">
    <location>
        <begin position="667"/>
        <end position="688"/>
    </location>
</feature>
<comment type="subunit">
    <text evidence="2">Monomer.</text>
</comment>
<evidence type="ECO:0000256" key="8">
    <source>
        <dbReference type="ARBA" id="ARBA00022758"/>
    </source>
</evidence>
<feature type="region of interest" description="Disordered" evidence="10">
    <location>
        <begin position="628"/>
        <end position="799"/>
    </location>
</feature>
<keyword evidence="6" id="KW-0548">Nucleotidyltransferase</keyword>
<accession>A0A2P1GMD2</accession>
<evidence type="ECO:0000259" key="11">
    <source>
        <dbReference type="PROSITE" id="PS50507"/>
    </source>
</evidence>
<dbReference type="GO" id="GO:0039694">
    <property type="term" value="P:viral RNA genome replication"/>
    <property type="evidence" value="ECO:0007669"/>
    <property type="project" value="InterPro"/>
</dbReference>
<protein>
    <recommendedName>
        <fullName evidence="3">Non-structural polyprotein 1AB</fullName>
    </recommendedName>
</protein>
<feature type="compositionally biased region" description="Basic and acidic residues" evidence="10">
    <location>
        <begin position="711"/>
        <end position="723"/>
    </location>
</feature>
<feature type="compositionally biased region" description="Pro residues" evidence="10">
    <location>
        <begin position="584"/>
        <end position="597"/>
    </location>
</feature>
<feature type="compositionally biased region" description="Basic and acidic residues" evidence="10">
    <location>
        <begin position="460"/>
        <end position="498"/>
    </location>
</feature>
<dbReference type="GO" id="GO:0000166">
    <property type="term" value="F:nucleotide binding"/>
    <property type="evidence" value="ECO:0007669"/>
    <property type="project" value="UniProtKB-KW"/>
</dbReference>
<feature type="compositionally biased region" description="Basic and acidic residues" evidence="10">
    <location>
        <begin position="532"/>
        <end position="544"/>
    </location>
</feature>
<evidence type="ECO:0000256" key="2">
    <source>
        <dbReference type="ARBA" id="ARBA00011245"/>
    </source>
</evidence>
<dbReference type="InterPro" id="IPR043502">
    <property type="entry name" value="DNA/RNA_pol_sf"/>
</dbReference>
<dbReference type="GO" id="GO:0006351">
    <property type="term" value="P:DNA-templated transcription"/>
    <property type="evidence" value="ECO:0007669"/>
    <property type="project" value="InterPro"/>
</dbReference>
<evidence type="ECO:0000256" key="5">
    <source>
        <dbReference type="ARBA" id="ARBA00022679"/>
    </source>
</evidence>
<dbReference type="SUPFAM" id="SSF56672">
    <property type="entry name" value="DNA/RNA polymerases"/>
    <property type="match status" value="1"/>
</dbReference>
<feature type="domain" description="RdRp catalytic" evidence="11">
    <location>
        <begin position="186"/>
        <end position="309"/>
    </location>
</feature>
<reference evidence="12" key="1">
    <citation type="journal article" date="2018" name="Nature">
        <title>The evolutionary history of vertebrate RNA viruses.</title>
        <authorList>
            <person name="Shi M."/>
            <person name="Lin X.D."/>
            <person name="Chen X."/>
            <person name="Tian J.H."/>
            <person name="Chen L.J."/>
            <person name="Li K."/>
            <person name="Wang W."/>
            <person name="Eden J.S."/>
            <person name="Shen J.J."/>
            <person name="Liu L."/>
            <person name="Holmes E.C."/>
            <person name="Zhang Y.Z."/>
        </authorList>
    </citation>
    <scope>NUCLEOTIDE SEQUENCE</scope>
    <source>
        <strain evidence="12">LXMC75461</strain>
    </source>
</reference>
<comment type="similarity">
    <text evidence="1">Belongs to the astroviridae polyprotein 1AB family.</text>
</comment>
<keyword evidence="9" id="KW-0693">Viral RNA replication</keyword>
<feature type="region of interest" description="Disordered" evidence="10">
    <location>
        <begin position="460"/>
        <end position="601"/>
    </location>
</feature>
<dbReference type="GO" id="GO:0003968">
    <property type="term" value="F:RNA-directed RNA polymerase activity"/>
    <property type="evidence" value="ECO:0007669"/>
    <property type="project" value="UniProtKB-KW"/>
</dbReference>
<evidence type="ECO:0000256" key="4">
    <source>
        <dbReference type="ARBA" id="ARBA00022484"/>
    </source>
</evidence>
<dbReference type="CDD" id="cd23172">
    <property type="entry name" value="ps-ssRNAv_Astroviridae_RdRp"/>
    <property type="match status" value="1"/>
</dbReference>
<dbReference type="EMBL" id="MG599882">
    <property type="protein sequence ID" value="AVM87138.1"/>
    <property type="molecule type" value="Genomic_RNA"/>
</dbReference>
<dbReference type="GO" id="GO:0003723">
    <property type="term" value="F:RNA binding"/>
    <property type="evidence" value="ECO:0007669"/>
    <property type="project" value="InterPro"/>
</dbReference>
<feature type="compositionally biased region" description="Basic residues" evidence="10">
    <location>
        <begin position="767"/>
        <end position="780"/>
    </location>
</feature>
<dbReference type="Pfam" id="PF00680">
    <property type="entry name" value="RdRP_1"/>
    <property type="match status" value="1"/>
</dbReference>
<dbReference type="InterPro" id="IPR001205">
    <property type="entry name" value="RNA-dir_pol_C"/>
</dbReference>
<keyword evidence="7" id="KW-0547">Nucleotide-binding</keyword>
<keyword evidence="4" id="KW-0696">RNA-directed RNA polymerase</keyword>
<name>A0A2P1GMD2_9VIRU</name>
<evidence type="ECO:0000256" key="7">
    <source>
        <dbReference type="ARBA" id="ARBA00022741"/>
    </source>
</evidence>
<keyword evidence="8" id="KW-0688">Ribosomal frameshifting</keyword>
<evidence type="ECO:0000256" key="1">
    <source>
        <dbReference type="ARBA" id="ARBA00005873"/>
    </source>
</evidence>
<dbReference type="InterPro" id="IPR007094">
    <property type="entry name" value="RNA-dir_pol_PSvirus"/>
</dbReference>
<organism evidence="12">
    <name type="scientific">Wenling banjofish astrovirus</name>
    <dbReference type="NCBI Taxonomy" id="2116415"/>
    <lineage>
        <taxon>Viruses</taxon>
        <taxon>Riboviria</taxon>
        <taxon>Orthornavirae</taxon>
        <taxon>Pisuviricota</taxon>
        <taxon>Stelpaviricetes</taxon>
        <taxon>Stellavirales</taxon>
        <taxon>Astroviridae</taxon>
    </lineage>
</organism>
<evidence type="ECO:0000313" key="12">
    <source>
        <dbReference type="EMBL" id="AVM87138.1"/>
    </source>
</evidence>
<proteinExistence type="inferred from homology"/>
<evidence type="ECO:0000256" key="3">
    <source>
        <dbReference type="ARBA" id="ARBA00019743"/>
    </source>
</evidence>
<dbReference type="GO" id="GO:0075523">
    <property type="term" value="P:viral translational frameshifting"/>
    <property type="evidence" value="ECO:0007669"/>
    <property type="project" value="UniProtKB-KW"/>
</dbReference>
<sequence length="799" mass="90130">MVPKPDVEYDPPYWGPIAYRNVFDKHHVNDDYTGPTDQKSIIYANSKIISILRGAHATFAPLDATTKPTDSNPGFPYLTRFQSEQELIDSGNVDYERVFDHLKHSPTRPLYYVFLKNELLKPDKIENQEIRAIYVMPADLCRTGFRFDQYLNDYLKNEAPFNGVGVGLSGLGDGPQAFATHLGKKKFYYESDYKRYDGTVPSELMYHIRWLRTFGYDDLTREQFNQLENYSIDLVEKMLVNPFGDVAIVNKGNPSGQPSTSIDNCLINLWLTNYVYHHLYGEEVAEQMNILTYGDDRIISTDYEPDPHKEDLVLQTQFGMTIPPSSAIVSNKLEGLSFCGFRFRRSKSHWVADYKPDRILSGLRYPPNKVKDLEELYMRYLSAAILFAFSPVFDRIYTILKRLSRDTGSLLPHRGWFSFVNTGGGWAKTIDYGEDEEIQRHAAKEYQKCDKIWLLPEETPVKAEEREGPLPGRTDKGAQRDSSRNHQTSRDCDGDDLHRRHQRIGHPGMALPSTGSLEPCPAGPQRGQEQPPPREGDAVREVPHNEIPAQAGASSSPRECDGRDGVRKRKPRVRRGRRSNRLQPVPPTGPCGSPPGPEGDLLTTVHEEMVCSRYCDWPLPGHPARVCDCFNPGPSPVGLHQGENRNSPVESSRGVHVPIRKLPGQLRNEKPTGRETKLSSPPDRRQQRGGDGLSQTADEQDAHQSSPRAEQSSKSHLDPRGRNSDNPVDPVPGGVSLPGVRPVGPQSDLRRQPETLQTVPRLPVVHGARKHRHRQRRRPARQPDSGRTTSSTGRQQRGG</sequence>
<feature type="compositionally biased region" description="Polar residues" evidence="10">
    <location>
        <begin position="693"/>
        <end position="710"/>
    </location>
</feature>
<dbReference type="InterPro" id="IPR043128">
    <property type="entry name" value="Rev_trsase/Diguanyl_cyclase"/>
</dbReference>
<evidence type="ECO:0000256" key="6">
    <source>
        <dbReference type="ARBA" id="ARBA00022695"/>
    </source>
</evidence>
<feature type="compositionally biased region" description="Basic residues" evidence="10">
    <location>
        <begin position="566"/>
        <end position="580"/>
    </location>
</feature>
<dbReference type="PROSITE" id="PS50507">
    <property type="entry name" value="RDRP_SSRNA_POS"/>
    <property type="match status" value="1"/>
</dbReference>
<evidence type="ECO:0000256" key="10">
    <source>
        <dbReference type="SAM" id="MobiDB-lite"/>
    </source>
</evidence>
<feature type="compositionally biased region" description="Polar residues" evidence="10">
    <location>
        <begin position="785"/>
        <end position="799"/>
    </location>
</feature>
<dbReference type="Gene3D" id="3.30.70.270">
    <property type="match status" value="1"/>
</dbReference>
<keyword evidence="5" id="KW-0808">Transferase</keyword>
<evidence type="ECO:0000256" key="9">
    <source>
        <dbReference type="ARBA" id="ARBA00022953"/>
    </source>
</evidence>